<gene>
    <name evidence="6" type="ORF">BCR35DRAFT_307368</name>
</gene>
<keyword evidence="4" id="KW-0456">Lyase</keyword>
<comment type="similarity">
    <text evidence="1">Belongs to the Gfa family.</text>
</comment>
<keyword evidence="3" id="KW-0862">Zinc</keyword>
<feature type="domain" description="CENP-V/GFA" evidence="5">
    <location>
        <begin position="3"/>
        <end position="118"/>
    </location>
</feature>
<dbReference type="Pfam" id="PF04828">
    <property type="entry name" value="GFA"/>
    <property type="match status" value="1"/>
</dbReference>
<name>A0A1Y2ENF2_9BASI</name>
<dbReference type="PROSITE" id="PS51891">
    <property type="entry name" value="CENP_V_GFA"/>
    <property type="match status" value="1"/>
</dbReference>
<evidence type="ECO:0000313" key="7">
    <source>
        <dbReference type="Proteomes" id="UP000193467"/>
    </source>
</evidence>
<dbReference type="OrthoDB" id="428768at2759"/>
<evidence type="ECO:0000256" key="4">
    <source>
        <dbReference type="ARBA" id="ARBA00023239"/>
    </source>
</evidence>
<dbReference type="SUPFAM" id="SSF51316">
    <property type="entry name" value="Mss4-like"/>
    <property type="match status" value="1"/>
</dbReference>
<dbReference type="GO" id="GO:0046872">
    <property type="term" value="F:metal ion binding"/>
    <property type="evidence" value="ECO:0007669"/>
    <property type="project" value="UniProtKB-KW"/>
</dbReference>
<dbReference type="Proteomes" id="UP000193467">
    <property type="component" value="Unassembled WGS sequence"/>
</dbReference>
<accession>A0A1Y2ENF2</accession>
<evidence type="ECO:0000259" key="5">
    <source>
        <dbReference type="PROSITE" id="PS51891"/>
    </source>
</evidence>
<keyword evidence="7" id="KW-1185">Reference proteome</keyword>
<dbReference type="PANTHER" id="PTHR33337:SF30">
    <property type="entry name" value="DUF636 DOMAIN PROTEIN (AFU_ORTHOLOGUE AFUA_1G03180)"/>
    <property type="match status" value="1"/>
</dbReference>
<dbReference type="Gene3D" id="3.90.1590.10">
    <property type="entry name" value="glutathione-dependent formaldehyde- activating enzyme (gfa)"/>
    <property type="match status" value="1"/>
</dbReference>
<evidence type="ECO:0000256" key="1">
    <source>
        <dbReference type="ARBA" id="ARBA00005495"/>
    </source>
</evidence>
<sequence>MPHSGSCLCGQTKVSVKSTHEDQIICHCDDCKLTSGSAFSTNILPKQADVEITGAVKQYDSKAASGNTVSRLFCGNCGYAVAHKSVVFGDAMAVQTGALSGFAKLPVSTELFTKSRWTGIAPTAGAAQAWTMPGTEPPKV</sequence>
<dbReference type="PANTHER" id="PTHR33337">
    <property type="entry name" value="GFA DOMAIN-CONTAINING PROTEIN"/>
    <property type="match status" value="1"/>
</dbReference>
<dbReference type="STRING" id="106004.A0A1Y2ENF2"/>
<dbReference type="InParanoid" id="A0A1Y2ENF2"/>
<proteinExistence type="inferred from homology"/>
<evidence type="ECO:0000313" key="6">
    <source>
        <dbReference type="EMBL" id="ORY73100.1"/>
    </source>
</evidence>
<dbReference type="EMBL" id="MCGR01000048">
    <property type="protein sequence ID" value="ORY73100.1"/>
    <property type="molecule type" value="Genomic_DNA"/>
</dbReference>
<protein>
    <submittedName>
        <fullName evidence="6">Mss4-like protein</fullName>
    </submittedName>
</protein>
<evidence type="ECO:0000256" key="3">
    <source>
        <dbReference type="ARBA" id="ARBA00022833"/>
    </source>
</evidence>
<dbReference type="InterPro" id="IPR011057">
    <property type="entry name" value="Mss4-like_sf"/>
</dbReference>
<dbReference type="AlphaFoldDB" id="A0A1Y2ENF2"/>
<organism evidence="6 7">
    <name type="scientific">Leucosporidium creatinivorum</name>
    <dbReference type="NCBI Taxonomy" id="106004"/>
    <lineage>
        <taxon>Eukaryota</taxon>
        <taxon>Fungi</taxon>
        <taxon>Dikarya</taxon>
        <taxon>Basidiomycota</taxon>
        <taxon>Pucciniomycotina</taxon>
        <taxon>Microbotryomycetes</taxon>
        <taxon>Leucosporidiales</taxon>
        <taxon>Leucosporidium</taxon>
    </lineage>
</organism>
<comment type="caution">
    <text evidence="6">The sequence shown here is derived from an EMBL/GenBank/DDBJ whole genome shotgun (WGS) entry which is preliminary data.</text>
</comment>
<dbReference type="InterPro" id="IPR006913">
    <property type="entry name" value="CENP-V/GFA"/>
</dbReference>
<dbReference type="GO" id="GO:0016846">
    <property type="term" value="F:carbon-sulfur lyase activity"/>
    <property type="evidence" value="ECO:0007669"/>
    <property type="project" value="InterPro"/>
</dbReference>
<evidence type="ECO:0000256" key="2">
    <source>
        <dbReference type="ARBA" id="ARBA00022723"/>
    </source>
</evidence>
<reference evidence="6 7" key="1">
    <citation type="submission" date="2016-07" db="EMBL/GenBank/DDBJ databases">
        <title>Pervasive Adenine N6-methylation of Active Genes in Fungi.</title>
        <authorList>
            <consortium name="DOE Joint Genome Institute"/>
            <person name="Mondo S.J."/>
            <person name="Dannebaum R.O."/>
            <person name="Kuo R.C."/>
            <person name="Labutti K."/>
            <person name="Haridas S."/>
            <person name="Kuo A."/>
            <person name="Salamov A."/>
            <person name="Ahrendt S.R."/>
            <person name="Lipzen A."/>
            <person name="Sullivan W."/>
            <person name="Andreopoulos W.B."/>
            <person name="Clum A."/>
            <person name="Lindquist E."/>
            <person name="Daum C."/>
            <person name="Ramamoorthy G.K."/>
            <person name="Gryganskyi A."/>
            <person name="Culley D."/>
            <person name="Magnuson J.K."/>
            <person name="James T.Y."/>
            <person name="O'Malley M.A."/>
            <person name="Stajich J.E."/>
            <person name="Spatafora J.W."/>
            <person name="Visel A."/>
            <person name="Grigoriev I.V."/>
        </authorList>
    </citation>
    <scope>NUCLEOTIDE SEQUENCE [LARGE SCALE GENOMIC DNA]</scope>
    <source>
        <strain evidence="6 7">62-1032</strain>
    </source>
</reference>
<keyword evidence="2" id="KW-0479">Metal-binding</keyword>